<dbReference type="Pfam" id="PF24998">
    <property type="entry name" value="DUF7778"/>
    <property type="match status" value="1"/>
</dbReference>
<dbReference type="PANTHER" id="PTHR36947">
    <property type="entry name" value="PROTEIN CBG04364"/>
    <property type="match status" value="1"/>
</dbReference>
<gene>
    <name evidence="2" type="primary">WBGene00111364</name>
</gene>
<reference evidence="3" key="1">
    <citation type="journal article" date="2008" name="Nat. Genet.">
        <title>The Pristionchus pacificus genome provides a unique perspective on nematode lifestyle and parasitism.</title>
        <authorList>
            <person name="Dieterich C."/>
            <person name="Clifton S.W."/>
            <person name="Schuster L.N."/>
            <person name="Chinwalla A."/>
            <person name="Delehaunty K."/>
            <person name="Dinkelacker I."/>
            <person name="Fulton L."/>
            <person name="Fulton R."/>
            <person name="Godfrey J."/>
            <person name="Minx P."/>
            <person name="Mitreva M."/>
            <person name="Roeseler W."/>
            <person name="Tian H."/>
            <person name="Witte H."/>
            <person name="Yang S.P."/>
            <person name="Wilson R.K."/>
            <person name="Sommer R.J."/>
        </authorList>
    </citation>
    <scope>NUCLEOTIDE SEQUENCE [LARGE SCALE GENOMIC DNA]</scope>
    <source>
        <strain evidence="3">PS312</strain>
    </source>
</reference>
<accession>A0A2A6D017</accession>
<dbReference type="AlphaFoldDB" id="A0A2A6D017"/>
<dbReference type="PANTHER" id="PTHR36947:SF1">
    <property type="entry name" value="PH DOMAIN-CONTAINING PROTEIN"/>
    <property type="match status" value="1"/>
</dbReference>
<feature type="domain" description="DUF7778" evidence="1">
    <location>
        <begin position="22"/>
        <end position="141"/>
    </location>
</feature>
<name>A0A2A6D017_PRIPA</name>
<proteinExistence type="predicted"/>
<evidence type="ECO:0000313" key="2">
    <source>
        <dbReference type="EnsemblMetazoa" id="PPA21810.1"/>
    </source>
</evidence>
<evidence type="ECO:0000259" key="1">
    <source>
        <dbReference type="Pfam" id="PF24998"/>
    </source>
</evidence>
<evidence type="ECO:0000313" key="3">
    <source>
        <dbReference type="Proteomes" id="UP000005239"/>
    </source>
</evidence>
<dbReference type="Proteomes" id="UP000005239">
    <property type="component" value="Unassembled WGS sequence"/>
</dbReference>
<dbReference type="EnsemblMetazoa" id="PPA21810.1">
    <property type="protein sequence ID" value="PPA21810.1"/>
    <property type="gene ID" value="WBGene00111364"/>
</dbReference>
<organism evidence="2 3">
    <name type="scientific">Pristionchus pacificus</name>
    <name type="common">Parasitic nematode worm</name>
    <dbReference type="NCBI Taxonomy" id="54126"/>
    <lineage>
        <taxon>Eukaryota</taxon>
        <taxon>Metazoa</taxon>
        <taxon>Ecdysozoa</taxon>
        <taxon>Nematoda</taxon>
        <taxon>Chromadorea</taxon>
        <taxon>Rhabditida</taxon>
        <taxon>Rhabditina</taxon>
        <taxon>Diplogasteromorpha</taxon>
        <taxon>Diplogasteroidea</taxon>
        <taxon>Neodiplogasteridae</taxon>
        <taxon>Pristionchus</taxon>
    </lineage>
</organism>
<dbReference type="InterPro" id="IPR056680">
    <property type="entry name" value="DUF7778"/>
</dbReference>
<reference evidence="2" key="2">
    <citation type="submission" date="2022-06" db="UniProtKB">
        <authorList>
            <consortium name="EnsemblMetazoa"/>
        </authorList>
    </citation>
    <scope>IDENTIFICATION</scope>
    <source>
        <strain evidence="2">PS312</strain>
    </source>
</reference>
<protein>
    <recommendedName>
        <fullName evidence="1">DUF7778 domain-containing protein</fullName>
    </recommendedName>
</protein>
<accession>A0A8R1YGB9</accession>
<sequence length="346" mass="38461">MTPSNPSSPVLNQFVVATDFIKMHTMPDHRVYTVQRGETIVEGDVNCYTRHKGFFRDVISSSSIRHIVLTKTGYLLVWMNFTKGFTLRLSRVTDISTETSALKYRTGAQQRCVVKMHFPFGTLNVILTNGQIDKWRNALIAGCDKKAAAPVPTSRNVLVETATDLSLVPPIPRPQRSIITSTVVLHPPNTQSINEWRNGWADVDTITPPSPAPFRYSASNITIPRTKTFHVTKSTVLSSSLLGTNGPCVSVSSPTPFVSSDDVVNHGESMEIRGQKNIVSGVKRSHTIDGGMSVPMENEVKMENDRYSAVDRWLRSQIEKRVKKLDGLTNPPEEIDVFSLPSLINR</sequence>
<dbReference type="OrthoDB" id="5792480at2759"/>
<keyword evidence="3" id="KW-1185">Reference proteome</keyword>